<dbReference type="AlphaFoldDB" id="A0A9P6JZE8"/>
<dbReference type="Proteomes" id="UP000723463">
    <property type="component" value="Unassembled WGS sequence"/>
</dbReference>
<evidence type="ECO:0000313" key="1">
    <source>
        <dbReference type="EMBL" id="KAF9539019.1"/>
    </source>
</evidence>
<organism evidence="1 2">
    <name type="scientific">Mortierella hygrophila</name>
    <dbReference type="NCBI Taxonomy" id="979708"/>
    <lineage>
        <taxon>Eukaryota</taxon>
        <taxon>Fungi</taxon>
        <taxon>Fungi incertae sedis</taxon>
        <taxon>Mucoromycota</taxon>
        <taxon>Mortierellomycotina</taxon>
        <taxon>Mortierellomycetes</taxon>
        <taxon>Mortierellales</taxon>
        <taxon>Mortierellaceae</taxon>
        <taxon>Mortierella</taxon>
    </lineage>
</organism>
<feature type="non-terminal residue" evidence="1">
    <location>
        <position position="124"/>
    </location>
</feature>
<gene>
    <name evidence="1" type="ORF">EC957_005961</name>
</gene>
<accession>A0A9P6JZE8</accession>
<evidence type="ECO:0000313" key="2">
    <source>
        <dbReference type="Proteomes" id="UP000723463"/>
    </source>
</evidence>
<keyword evidence="2" id="KW-1185">Reference proteome</keyword>
<protein>
    <submittedName>
        <fullName evidence="1">Uncharacterized protein</fullName>
    </submittedName>
</protein>
<comment type="caution">
    <text evidence="1">The sequence shown here is derived from an EMBL/GenBank/DDBJ whole genome shotgun (WGS) entry which is preliminary data.</text>
</comment>
<sequence length="124" mass="14138">MINSLLTGAFSDVKIKRTEFTHDQSRDKWRLGGMMPGILRHLIIIHIPTTPPSPKLDPSDTTLSKLMRLCPHLRVLSILDYTARIESFEQVEEWACQDLEVLYVKAQGLDEVDACLTKTMTIKN</sequence>
<dbReference type="EMBL" id="JAAAXW010000270">
    <property type="protein sequence ID" value="KAF9539019.1"/>
    <property type="molecule type" value="Genomic_DNA"/>
</dbReference>
<reference evidence="1" key="1">
    <citation type="journal article" date="2020" name="Fungal Divers.">
        <title>Resolving the Mortierellaceae phylogeny through synthesis of multi-gene phylogenetics and phylogenomics.</title>
        <authorList>
            <person name="Vandepol N."/>
            <person name="Liber J."/>
            <person name="Desiro A."/>
            <person name="Na H."/>
            <person name="Kennedy M."/>
            <person name="Barry K."/>
            <person name="Grigoriev I.V."/>
            <person name="Miller A.N."/>
            <person name="O'Donnell K."/>
            <person name="Stajich J.E."/>
            <person name="Bonito G."/>
        </authorList>
    </citation>
    <scope>NUCLEOTIDE SEQUENCE</scope>
    <source>
        <strain evidence="1">NRRL 2591</strain>
    </source>
</reference>
<proteinExistence type="predicted"/>
<name>A0A9P6JZE8_9FUNG</name>